<proteinExistence type="predicted"/>
<dbReference type="Gene3D" id="1.10.150.130">
    <property type="match status" value="1"/>
</dbReference>
<gene>
    <name evidence="3" type="ORF">S01H4_54982</name>
</gene>
<dbReference type="EMBL" id="BART01031688">
    <property type="protein sequence ID" value="GAH16698.1"/>
    <property type="molecule type" value="Genomic_DNA"/>
</dbReference>
<dbReference type="AlphaFoldDB" id="X1F7C2"/>
<organism evidence="3">
    <name type="scientific">marine sediment metagenome</name>
    <dbReference type="NCBI Taxonomy" id="412755"/>
    <lineage>
        <taxon>unclassified sequences</taxon>
        <taxon>metagenomes</taxon>
        <taxon>ecological metagenomes</taxon>
    </lineage>
</organism>
<protein>
    <recommendedName>
        <fullName evidence="2">Core-binding (CB) domain-containing protein</fullName>
    </recommendedName>
</protein>
<name>X1F7C2_9ZZZZ</name>
<feature type="non-terminal residue" evidence="3">
    <location>
        <position position="90"/>
    </location>
</feature>
<accession>X1F7C2</accession>
<dbReference type="GO" id="GO:0015074">
    <property type="term" value="P:DNA integration"/>
    <property type="evidence" value="ECO:0007669"/>
    <property type="project" value="InterPro"/>
</dbReference>
<dbReference type="SUPFAM" id="SSF56349">
    <property type="entry name" value="DNA breaking-rejoining enzymes"/>
    <property type="match status" value="1"/>
</dbReference>
<comment type="caution">
    <text evidence="3">The sequence shown here is derived from an EMBL/GenBank/DDBJ whole genome shotgun (WGS) entry which is preliminary data.</text>
</comment>
<dbReference type="Pfam" id="PF14659">
    <property type="entry name" value="Phage_int_SAM_3"/>
    <property type="match status" value="1"/>
</dbReference>
<feature type="domain" description="Core-binding (CB)" evidence="2">
    <location>
        <begin position="8"/>
        <end position="90"/>
    </location>
</feature>
<evidence type="ECO:0000256" key="1">
    <source>
        <dbReference type="ARBA" id="ARBA00023125"/>
    </source>
</evidence>
<dbReference type="InterPro" id="IPR010998">
    <property type="entry name" value="Integrase_recombinase_N"/>
</dbReference>
<dbReference type="InterPro" id="IPR011010">
    <property type="entry name" value="DNA_brk_join_enz"/>
</dbReference>
<dbReference type="GO" id="GO:0003677">
    <property type="term" value="F:DNA binding"/>
    <property type="evidence" value="ECO:0007669"/>
    <property type="project" value="UniProtKB-KW"/>
</dbReference>
<evidence type="ECO:0000313" key="3">
    <source>
        <dbReference type="EMBL" id="GAH16698.1"/>
    </source>
</evidence>
<evidence type="ECO:0000259" key="2">
    <source>
        <dbReference type="PROSITE" id="PS51900"/>
    </source>
</evidence>
<reference evidence="3" key="1">
    <citation type="journal article" date="2014" name="Front. Microbiol.">
        <title>High frequency of phylogenetically diverse reductive dehalogenase-homologous genes in deep subseafloor sedimentary metagenomes.</title>
        <authorList>
            <person name="Kawai M."/>
            <person name="Futagami T."/>
            <person name="Toyoda A."/>
            <person name="Takaki Y."/>
            <person name="Nishi S."/>
            <person name="Hori S."/>
            <person name="Arai W."/>
            <person name="Tsubouchi T."/>
            <person name="Morono Y."/>
            <person name="Uchiyama I."/>
            <person name="Ito T."/>
            <person name="Fujiyama A."/>
            <person name="Inagaki F."/>
            <person name="Takami H."/>
        </authorList>
    </citation>
    <scope>NUCLEOTIDE SEQUENCE</scope>
    <source>
        <strain evidence="3">Expedition CK06-06</strain>
    </source>
</reference>
<sequence>MYIKPHRLTLGEYLRQWLDGYVKTNCSPRTLDGYQSIVNRHLIPNLGGILLTQLHPQEVQHYCSRALTGGRTDGKGGLSPRTVLHIHRVL</sequence>
<dbReference type="InterPro" id="IPR044068">
    <property type="entry name" value="CB"/>
</dbReference>
<dbReference type="PROSITE" id="PS51900">
    <property type="entry name" value="CB"/>
    <property type="match status" value="1"/>
</dbReference>
<keyword evidence="1" id="KW-0238">DNA-binding</keyword>
<dbReference type="InterPro" id="IPR004107">
    <property type="entry name" value="Integrase_SAM-like_N"/>
</dbReference>